<feature type="compositionally biased region" description="Low complexity" evidence="1">
    <location>
        <begin position="505"/>
        <end position="521"/>
    </location>
</feature>
<evidence type="ECO:0000313" key="3">
    <source>
        <dbReference type="Proteomes" id="UP000183180"/>
    </source>
</evidence>
<evidence type="ECO:0008006" key="4">
    <source>
        <dbReference type="Google" id="ProtNLM"/>
    </source>
</evidence>
<dbReference type="Gene3D" id="3.40.50.300">
    <property type="entry name" value="P-loop containing nucleotide triphosphate hydrolases"/>
    <property type="match status" value="1"/>
</dbReference>
<dbReference type="EMBL" id="FNLM01000034">
    <property type="protein sequence ID" value="SDU64704.1"/>
    <property type="molecule type" value="Genomic_DNA"/>
</dbReference>
<dbReference type="AlphaFoldDB" id="A0A1H2K7L7"/>
<evidence type="ECO:0000256" key="1">
    <source>
        <dbReference type="SAM" id="MobiDB-lite"/>
    </source>
</evidence>
<feature type="region of interest" description="Disordered" evidence="1">
    <location>
        <begin position="1"/>
        <end position="48"/>
    </location>
</feature>
<dbReference type="SUPFAM" id="SSF52540">
    <property type="entry name" value="P-loop containing nucleoside triphosphate hydrolases"/>
    <property type="match status" value="1"/>
</dbReference>
<dbReference type="STRING" id="158898.SAMN04488548_1342944"/>
<evidence type="ECO:0000313" key="2">
    <source>
        <dbReference type="EMBL" id="SDU64704.1"/>
    </source>
</evidence>
<reference evidence="2 3" key="1">
    <citation type="submission" date="2016-10" db="EMBL/GenBank/DDBJ databases">
        <authorList>
            <person name="de Groot N.N."/>
        </authorList>
    </citation>
    <scope>NUCLEOTIDE SEQUENCE [LARGE SCALE GENOMIC DNA]</scope>
    <source>
        <strain evidence="2 3">DSM 44215</strain>
    </source>
</reference>
<proteinExistence type="predicted"/>
<dbReference type="Proteomes" id="UP000183180">
    <property type="component" value="Unassembled WGS sequence"/>
</dbReference>
<dbReference type="InterPro" id="IPR027417">
    <property type="entry name" value="P-loop_NTPase"/>
</dbReference>
<name>A0A1H2K7L7_9ACTN</name>
<gene>
    <name evidence="2" type="ORF">SAMN04488548_1342944</name>
</gene>
<accession>A0A1H2K7L7</accession>
<protein>
    <recommendedName>
        <fullName evidence="4">Phage terminase-like protein, large subunit, contains N-terminal HTH domain</fullName>
    </recommendedName>
</protein>
<feature type="region of interest" description="Disordered" evidence="1">
    <location>
        <begin position="499"/>
        <end position="541"/>
    </location>
</feature>
<organism evidence="2 3">
    <name type="scientific">Gordonia westfalica</name>
    <dbReference type="NCBI Taxonomy" id="158898"/>
    <lineage>
        <taxon>Bacteria</taxon>
        <taxon>Bacillati</taxon>
        <taxon>Actinomycetota</taxon>
        <taxon>Actinomycetes</taxon>
        <taxon>Mycobacteriales</taxon>
        <taxon>Gordoniaceae</taxon>
        <taxon>Gordonia</taxon>
    </lineage>
</organism>
<sequence>METTRAKVLVATTTASPTSDELAEWPRLTGRQEPHFLSESPGDDSDGVKAVELGRRVGKKAMPWQSTMLRAWMRRRPDGLWTHPECVAIIARQNGKTLLVIIRILWGLFLANDRQGERIVYSAQRWATAEDVYKRVWAIIDARPWLRRRVVAHTCSGGRGYIETDRGARVAFVTRSADLGKGFDEVDLVIYDEAYNLTGVQTDALDPTQLASKNAQTIYLSTAVDEDTMPNCQVLASIRRRGLAGEEELYFAEWLAPEEMPIDEVATWEYANPSFGVIQKARFLRTKLANAKTTRKRRGFELEYLNRGRWPKDEEELELLIDLEEWSTMRNASPELVGPIALGLSRTRNRERWALAAAQHTAVGKVHVEVGYFREATAAAVVSFILAVVERSDPVALVIDSHDQAKPIVPLLLQAELEPELMTTPQVATACGGFLDDATSSMLSHVGQEILVDAVADASKRELPQGDFVWDDTVGDSAAPLKAITAARWGLLTFGARAAKRPARPSRGTQTRGTPSRAAATPRRRTPSRPASGVDLLTASF</sequence>